<evidence type="ECO:0000313" key="1">
    <source>
        <dbReference type="EMBL" id="CAG8752445.1"/>
    </source>
</evidence>
<dbReference type="Proteomes" id="UP000789570">
    <property type="component" value="Unassembled WGS sequence"/>
</dbReference>
<feature type="non-terminal residue" evidence="1">
    <location>
        <position position="1"/>
    </location>
</feature>
<dbReference type="AlphaFoldDB" id="A0A9N9IX50"/>
<protein>
    <submittedName>
        <fullName evidence="1">5967_t:CDS:1</fullName>
    </submittedName>
</protein>
<feature type="non-terminal residue" evidence="1">
    <location>
        <position position="235"/>
    </location>
</feature>
<sequence>VIMYLSPECFNALKYPAFWRNRKDPSLKKFLDFRRCMGDLNDPEMEHSRYNLEQNAITSYYNETTEIGKKAQKLKKEFKARYFVLLGFSDCLFAQTPCELLACKAKVACLSVDDKKSSSVKLFWNLEDIIMESEVVNERAQLQWKEGMMEFEEIGLSHLKETSSAVKKKQISTYKRNASKIDEETVSATSTKKAKTFNVSFDEYVENDRSDISDDSEILDVEPLSGWEFDTPMPS</sequence>
<comment type="caution">
    <text evidence="1">The sequence shown here is derived from an EMBL/GenBank/DDBJ whole genome shotgun (WGS) entry which is preliminary data.</text>
</comment>
<proteinExistence type="predicted"/>
<dbReference type="EMBL" id="CAJVPQ010018786">
    <property type="protein sequence ID" value="CAG8752445.1"/>
    <property type="molecule type" value="Genomic_DNA"/>
</dbReference>
<reference evidence="1" key="1">
    <citation type="submission" date="2021-06" db="EMBL/GenBank/DDBJ databases">
        <authorList>
            <person name="Kallberg Y."/>
            <person name="Tangrot J."/>
            <person name="Rosling A."/>
        </authorList>
    </citation>
    <scope>NUCLEOTIDE SEQUENCE</scope>
    <source>
        <strain evidence="1">UK204</strain>
    </source>
</reference>
<dbReference type="OrthoDB" id="2436678at2759"/>
<organism evidence="1 2">
    <name type="scientific">Funneliformis caledonium</name>
    <dbReference type="NCBI Taxonomy" id="1117310"/>
    <lineage>
        <taxon>Eukaryota</taxon>
        <taxon>Fungi</taxon>
        <taxon>Fungi incertae sedis</taxon>
        <taxon>Mucoromycota</taxon>
        <taxon>Glomeromycotina</taxon>
        <taxon>Glomeromycetes</taxon>
        <taxon>Glomerales</taxon>
        <taxon>Glomeraceae</taxon>
        <taxon>Funneliformis</taxon>
    </lineage>
</organism>
<gene>
    <name evidence="1" type="ORF">FCALED_LOCUS16380</name>
</gene>
<evidence type="ECO:0000313" key="2">
    <source>
        <dbReference type="Proteomes" id="UP000789570"/>
    </source>
</evidence>
<accession>A0A9N9IX50</accession>
<name>A0A9N9IX50_9GLOM</name>
<keyword evidence="2" id="KW-1185">Reference proteome</keyword>